<reference evidence="2 3" key="1">
    <citation type="journal article" date="2015" name="Nature">
        <title>rRNA introns, odd ribosomes, and small enigmatic genomes across a large radiation of phyla.</title>
        <authorList>
            <person name="Brown C.T."/>
            <person name="Hug L.A."/>
            <person name="Thomas B.C."/>
            <person name="Sharon I."/>
            <person name="Castelle C.J."/>
            <person name="Singh A."/>
            <person name="Wilkins M.J."/>
            <person name="Williams K.H."/>
            <person name="Banfield J.F."/>
        </authorList>
    </citation>
    <scope>NUCLEOTIDE SEQUENCE [LARGE SCALE GENOMIC DNA]</scope>
</reference>
<evidence type="ECO:0000313" key="3">
    <source>
        <dbReference type="Proteomes" id="UP000033870"/>
    </source>
</evidence>
<dbReference type="GO" id="GO:0047444">
    <property type="term" value="F:N-acylneuraminate-9-phosphate synthase activity"/>
    <property type="evidence" value="ECO:0007669"/>
    <property type="project" value="TreeGrafter"/>
</dbReference>
<dbReference type="InterPro" id="IPR051690">
    <property type="entry name" value="PseI-like"/>
</dbReference>
<comment type="caution">
    <text evidence="2">The sequence shown here is derived from an EMBL/GenBank/DDBJ whole genome shotgun (WGS) entry which is preliminary data.</text>
</comment>
<feature type="domain" description="AFP-like" evidence="1">
    <location>
        <begin position="313"/>
        <end position="372"/>
    </location>
</feature>
<dbReference type="Pfam" id="PF03102">
    <property type="entry name" value="NeuB"/>
    <property type="match status" value="1"/>
</dbReference>
<dbReference type="InterPro" id="IPR036732">
    <property type="entry name" value="AFP_Neu5c_C_sf"/>
</dbReference>
<dbReference type="PANTHER" id="PTHR42966">
    <property type="entry name" value="N-ACETYLNEURAMINATE SYNTHASE"/>
    <property type="match status" value="1"/>
</dbReference>
<dbReference type="CDD" id="cd11615">
    <property type="entry name" value="SAF_NeuB_like"/>
    <property type="match status" value="1"/>
</dbReference>
<dbReference type="AlphaFoldDB" id="A0A0G1YG11"/>
<dbReference type="InterPro" id="IPR013974">
    <property type="entry name" value="SAF"/>
</dbReference>
<dbReference type="PANTHER" id="PTHR42966:SF1">
    <property type="entry name" value="SIALIC ACID SYNTHASE"/>
    <property type="match status" value="1"/>
</dbReference>
<dbReference type="Gene3D" id="3.20.20.70">
    <property type="entry name" value="Aldolase class I"/>
    <property type="match status" value="1"/>
</dbReference>
<dbReference type="STRING" id="1619044.UY92_C0007G0027"/>
<dbReference type="InterPro" id="IPR006190">
    <property type="entry name" value="SAF_AFP_Neu5Ac"/>
</dbReference>
<organism evidence="2 3">
    <name type="scientific">Candidatus Magasanikbacteria bacterium GW2011_GWA2_56_11</name>
    <dbReference type="NCBI Taxonomy" id="1619044"/>
    <lineage>
        <taxon>Bacteria</taxon>
        <taxon>Candidatus Magasanikiibacteriota</taxon>
    </lineage>
</organism>
<dbReference type="Pfam" id="PF08666">
    <property type="entry name" value="SAF"/>
    <property type="match status" value="1"/>
</dbReference>
<proteinExistence type="predicted"/>
<gene>
    <name evidence="2" type="ORF">UY92_C0007G0027</name>
</gene>
<dbReference type="Proteomes" id="UP000033870">
    <property type="component" value="Unassembled WGS sequence"/>
</dbReference>
<dbReference type="InterPro" id="IPR013785">
    <property type="entry name" value="Aldolase_TIM"/>
</dbReference>
<dbReference type="SMART" id="SM00858">
    <property type="entry name" value="SAF"/>
    <property type="match status" value="1"/>
</dbReference>
<evidence type="ECO:0000259" key="1">
    <source>
        <dbReference type="PROSITE" id="PS50844"/>
    </source>
</evidence>
<dbReference type="SUPFAM" id="SSF51569">
    <property type="entry name" value="Aldolase"/>
    <property type="match status" value="1"/>
</dbReference>
<dbReference type="SUPFAM" id="SSF51269">
    <property type="entry name" value="AFP III-like domain"/>
    <property type="match status" value="1"/>
</dbReference>
<sequence>MTASTNPIWERIKSRVFIVAEIGKNFIQTEAEQPVEVYLERAKELVAAAHAAGADAVKFQTHEVEDEVLNIEFDSPHFKGKNRYAWVKRNTEATPIETFWRPLKAYCDELGVVFFSTPMSRGAARKLQQLGQPVWKVASSDILDFVLLDYLASTGKPIFLPTGMSTLEDVDRSVAFLREKKAMFVLMHAISTYPYPPEQSNLRTIYALRSRYPDVPVGFSQNSPWVEPAIAAAAMGISLLEQHFTLDRNLFGPDHKVSMVPEEMSRMIIGIRELESHPEKRDEILAAAGPYLGTEEKILQESEQAFRPLFRKSLMAGADIPAGTVITADLLYAMRPQQFAGGLPSEEYPNVLGKTAKIDLKKFDPVTWEVLA</sequence>
<dbReference type="PROSITE" id="PS50844">
    <property type="entry name" value="AFP_LIKE"/>
    <property type="match status" value="1"/>
</dbReference>
<evidence type="ECO:0000313" key="2">
    <source>
        <dbReference type="EMBL" id="KKW42388.1"/>
    </source>
</evidence>
<dbReference type="InterPro" id="IPR013132">
    <property type="entry name" value="PseI/NeuA/B-like_N"/>
</dbReference>
<accession>A0A0G1YG11</accession>
<dbReference type="Gene3D" id="3.90.1210.10">
    <property type="entry name" value="Antifreeze-like/N-acetylneuraminic acid synthase C-terminal domain"/>
    <property type="match status" value="1"/>
</dbReference>
<dbReference type="InterPro" id="IPR057736">
    <property type="entry name" value="SAF_PseI/NeuA/NeuB"/>
</dbReference>
<dbReference type="EMBL" id="LCRX01000007">
    <property type="protein sequence ID" value="KKW42388.1"/>
    <property type="molecule type" value="Genomic_DNA"/>
</dbReference>
<dbReference type="GO" id="GO:0016051">
    <property type="term" value="P:carbohydrate biosynthetic process"/>
    <property type="evidence" value="ECO:0007669"/>
    <property type="project" value="InterPro"/>
</dbReference>
<name>A0A0G1YG11_9BACT</name>
<protein>
    <submittedName>
        <fullName evidence="2">N-acetylneuraminate synthase</fullName>
    </submittedName>
</protein>